<dbReference type="Pfam" id="PF06439">
    <property type="entry name" value="3keto-disac_hyd"/>
    <property type="match status" value="1"/>
</dbReference>
<comment type="caution">
    <text evidence="2">The sequence shown here is derived from an EMBL/GenBank/DDBJ whole genome shotgun (WGS) entry which is preliminary data.</text>
</comment>
<dbReference type="RefSeq" id="WP_172970759.1">
    <property type="nucleotide sequence ID" value="NZ_JACOOK010000001.1"/>
</dbReference>
<dbReference type="InterPro" id="IPR013320">
    <property type="entry name" value="ConA-like_dom_sf"/>
</dbReference>
<accession>A0ABR7CIY2</accession>
<evidence type="ECO:0000313" key="2">
    <source>
        <dbReference type="EMBL" id="MBC5615623.1"/>
    </source>
</evidence>
<dbReference type="EMBL" id="JACOOK010000001">
    <property type="protein sequence ID" value="MBC5615623.1"/>
    <property type="molecule type" value="Genomic_DNA"/>
</dbReference>
<dbReference type="InterPro" id="IPR010496">
    <property type="entry name" value="AL/BT2_dom"/>
</dbReference>
<dbReference type="Gene3D" id="2.60.120.560">
    <property type="entry name" value="Exo-inulinase, domain 1"/>
    <property type="match status" value="1"/>
</dbReference>
<dbReference type="PROSITE" id="PS51257">
    <property type="entry name" value="PROKAR_LIPOPROTEIN"/>
    <property type="match status" value="1"/>
</dbReference>
<name>A0ABR7CIY2_9BACT</name>
<gene>
    <name evidence="2" type="ORF">H8S08_01135</name>
</gene>
<reference evidence="2 3" key="1">
    <citation type="submission" date="2020-08" db="EMBL/GenBank/DDBJ databases">
        <title>Genome public.</title>
        <authorList>
            <person name="Liu C."/>
            <person name="Sun Q."/>
        </authorList>
    </citation>
    <scope>NUCLEOTIDE SEQUENCE [LARGE SCALE GENOMIC DNA]</scope>
    <source>
        <strain evidence="2 3">New-7</strain>
    </source>
</reference>
<dbReference type="Proteomes" id="UP000636891">
    <property type="component" value="Unassembled WGS sequence"/>
</dbReference>
<dbReference type="SUPFAM" id="SSF49899">
    <property type="entry name" value="Concanavalin A-like lectins/glucanases"/>
    <property type="match status" value="1"/>
</dbReference>
<sequence length="209" mass="23061">MKKTGSFVAVAAALALFSCTEKKADSVRLFNGTDLTGWVLYMQDSTLNPQQEFVVRDSVIALSGPFGYVRTDKAYSNYKLNAQWRWPDSATNSGIFVNIQQDGIWPDCYECQLWNGRAGDLINSGGADCAEYRADSTLMIVTKMNASNEKPVGEWNSAEVICDDSTVTVYINGELQNRITGVSNNKGYIGLQSEGGPIEFRRVELTPLE</sequence>
<organism evidence="2 3">
    <name type="scientific">Alistipes hominis</name>
    <dbReference type="NCBI Taxonomy" id="2763015"/>
    <lineage>
        <taxon>Bacteria</taxon>
        <taxon>Pseudomonadati</taxon>
        <taxon>Bacteroidota</taxon>
        <taxon>Bacteroidia</taxon>
        <taxon>Bacteroidales</taxon>
        <taxon>Rikenellaceae</taxon>
        <taxon>Alistipes</taxon>
    </lineage>
</organism>
<feature type="domain" description="3-keto-alpha-glucoside-1,2-lyase/3-keto-2-hydroxy-glucal hydratase" evidence="1">
    <location>
        <begin position="27"/>
        <end position="205"/>
    </location>
</feature>
<keyword evidence="3" id="KW-1185">Reference proteome</keyword>
<proteinExistence type="predicted"/>
<evidence type="ECO:0000259" key="1">
    <source>
        <dbReference type="Pfam" id="PF06439"/>
    </source>
</evidence>
<protein>
    <submittedName>
        <fullName evidence="2">DUF1080 domain-containing protein</fullName>
    </submittedName>
</protein>
<evidence type="ECO:0000313" key="3">
    <source>
        <dbReference type="Proteomes" id="UP000636891"/>
    </source>
</evidence>